<protein>
    <recommendedName>
        <fullName evidence="4">Flagellar biosynthetic protein FliO</fullName>
    </recommendedName>
</protein>
<dbReference type="Proteomes" id="UP001216674">
    <property type="component" value="Unassembled WGS sequence"/>
</dbReference>
<keyword evidence="1" id="KW-0472">Membrane</keyword>
<sequence length="90" mass="9890">MHIDWLRIFAAFIACLLAGMGAIFVLHKQLAARGRLPANTGAPSRIRLLEVSRIHAPNPLYLIEVDGQKLLLVRNAQGLQLISPIAPTQE</sequence>
<dbReference type="EMBL" id="JARJLM010000464">
    <property type="protein sequence ID" value="MDF3836819.1"/>
    <property type="molecule type" value="Genomic_DNA"/>
</dbReference>
<gene>
    <name evidence="2" type="ORF">P3W85_28285</name>
</gene>
<dbReference type="RefSeq" id="WP_276267177.1">
    <property type="nucleotide sequence ID" value="NZ_JARJLM010000464.1"/>
</dbReference>
<reference evidence="2 3" key="1">
    <citation type="submission" date="2023-03" db="EMBL/GenBank/DDBJ databases">
        <title>Draft assemblies of triclosan tolerant bacteria isolated from returned activated sludge.</title>
        <authorList>
            <person name="Van Hamelsveld S."/>
        </authorList>
    </citation>
    <scope>NUCLEOTIDE SEQUENCE [LARGE SCALE GENOMIC DNA]</scope>
    <source>
        <strain evidence="2 3">GW210010_S58</strain>
    </source>
</reference>
<keyword evidence="1" id="KW-1133">Transmembrane helix</keyword>
<proteinExistence type="predicted"/>
<evidence type="ECO:0000313" key="2">
    <source>
        <dbReference type="EMBL" id="MDF3836819.1"/>
    </source>
</evidence>
<evidence type="ECO:0008006" key="4">
    <source>
        <dbReference type="Google" id="ProtNLM"/>
    </source>
</evidence>
<feature type="transmembrane region" description="Helical" evidence="1">
    <location>
        <begin position="6"/>
        <end position="26"/>
    </location>
</feature>
<keyword evidence="1" id="KW-0812">Transmembrane</keyword>
<organism evidence="2 3">
    <name type="scientific">Cupriavidus basilensis</name>
    <dbReference type="NCBI Taxonomy" id="68895"/>
    <lineage>
        <taxon>Bacteria</taxon>
        <taxon>Pseudomonadati</taxon>
        <taxon>Pseudomonadota</taxon>
        <taxon>Betaproteobacteria</taxon>
        <taxon>Burkholderiales</taxon>
        <taxon>Burkholderiaceae</taxon>
        <taxon>Cupriavidus</taxon>
    </lineage>
</organism>
<keyword evidence="3" id="KW-1185">Reference proteome</keyword>
<accession>A0ABT6AW15</accession>
<name>A0ABT6AW15_9BURK</name>
<evidence type="ECO:0000256" key="1">
    <source>
        <dbReference type="SAM" id="Phobius"/>
    </source>
</evidence>
<comment type="caution">
    <text evidence="2">The sequence shown here is derived from an EMBL/GenBank/DDBJ whole genome shotgun (WGS) entry which is preliminary data.</text>
</comment>
<evidence type="ECO:0000313" key="3">
    <source>
        <dbReference type="Proteomes" id="UP001216674"/>
    </source>
</evidence>